<dbReference type="SUPFAM" id="SSF48056">
    <property type="entry name" value="Di-copper centre-containing domain"/>
    <property type="match status" value="1"/>
</dbReference>
<dbReference type="Proteomes" id="UP000792457">
    <property type="component" value="Unassembled WGS sequence"/>
</dbReference>
<dbReference type="InterPro" id="IPR036697">
    <property type="entry name" value="Hemocyanin_N_sf"/>
</dbReference>
<evidence type="ECO:0000256" key="1">
    <source>
        <dbReference type="ARBA" id="ARBA00001973"/>
    </source>
</evidence>
<dbReference type="Pfam" id="PF03722">
    <property type="entry name" value="Hemocyanin_N"/>
    <property type="match status" value="1"/>
</dbReference>
<dbReference type="OrthoDB" id="8119704at2759"/>
<protein>
    <recommendedName>
        <fullName evidence="11">Phenoloxidase subunit A3</fullName>
    </recommendedName>
</protein>
<dbReference type="Gene3D" id="1.20.1370.10">
    <property type="entry name" value="Hemocyanin, N-terminal domain"/>
    <property type="match status" value="1"/>
</dbReference>
<evidence type="ECO:0000256" key="5">
    <source>
        <dbReference type="ARBA" id="ARBA00023008"/>
    </source>
</evidence>
<reference evidence="9" key="2">
    <citation type="submission" date="2017-10" db="EMBL/GenBank/DDBJ databases">
        <title>Ladona fulva Genome sequencing and assembly.</title>
        <authorList>
            <person name="Murali S."/>
            <person name="Richards S."/>
            <person name="Bandaranaike D."/>
            <person name="Bellair M."/>
            <person name="Blankenburg K."/>
            <person name="Chao H."/>
            <person name="Dinh H."/>
            <person name="Doddapaneni H."/>
            <person name="Dugan-Rocha S."/>
            <person name="Elkadiri S."/>
            <person name="Gnanaolivu R."/>
            <person name="Hernandez B."/>
            <person name="Skinner E."/>
            <person name="Javaid M."/>
            <person name="Lee S."/>
            <person name="Li M."/>
            <person name="Ming W."/>
            <person name="Munidasa M."/>
            <person name="Muniz J."/>
            <person name="Nguyen L."/>
            <person name="Hughes D."/>
            <person name="Osuji N."/>
            <person name="Pu L.-L."/>
            <person name="Puazo M."/>
            <person name="Qu C."/>
            <person name="Quiroz J."/>
            <person name="Raj R."/>
            <person name="Weissenberger G."/>
            <person name="Xin Y."/>
            <person name="Zou X."/>
            <person name="Han Y."/>
            <person name="Worley K."/>
            <person name="Muzny D."/>
            <person name="Gibbs R."/>
        </authorList>
    </citation>
    <scope>NUCLEOTIDE SEQUENCE</scope>
    <source>
        <strain evidence="9">Sampled in the wild</strain>
    </source>
</reference>
<evidence type="ECO:0008006" key="11">
    <source>
        <dbReference type="Google" id="ProtNLM"/>
    </source>
</evidence>
<feature type="domain" description="Hemocyanin N-terminal" evidence="8">
    <location>
        <begin position="20"/>
        <end position="94"/>
    </location>
</feature>
<keyword evidence="6" id="KW-0503">Monooxygenase</keyword>
<evidence type="ECO:0000313" key="9">
    <source>
        <dbReference type="EMBL" id="KAG8229579.1"/>
    </source>
</evidence>
<dbReference type="PANTHER" id="PTHR11511:SF4">
    <property type="entry name" value="PHENOLOXIDASE 2-RELATED"/>
    <property type="match status" value="1"/>
</dbReference>
<comment type="similarity">
    <text evidence="2">Belongs to the tyrosinase family.</text>
</comment>
<dbReference type="Gene3D" id="1.10.1280.10">
    <property type="entry name" value="Di-copper center containing domain from catechol oxidase"/>
    <property type="match status" value="1"/>
</dbReference>
<evidence type="ECO:0000256" key="4">
    <source>
        <dbReference type="ARBA" id="ARBA00023002"/>
    </source>
</evidence>
<dbReference type="GO" id="GO:0004503">
    <property type="term" value="F:tyrosinase activity"/>
    <property type="evidence" value="ECO:0007669"/>
    <property type="project" value="UniProtKB-ARBA"/>
</dbReference>
<dbReference type="GO" id="GO:0046872">
    <property type="term" value="F:metal ion binding"/>
    <property type="evidence" value="ECO:0007669"/>
    <property type="project" value="UniProtKB-KW"/>
</dbReference>
<evidence type="ECO:0000256" key="6">
    <source>
        <dbReference type="ARBA" id="ARBA00023033"/>
    </source>
</evidence>
<evidence type="ECO:0000256" key="2">
    <source>
        <dbReference type="ARBA" id="ARBA00009928"/>
    </source>
</evidence>
<organism evidence="9 10">
    <name type="scientific">Ladona fulva</name>
    <name type="common">Scarce chaser dragonfly</name>
    <name type="synonym">Libellula fulva</name>
    <dbReference type="NCBI Taxonomy" id="123851"/>
    <lineage>
        <taxon>Eukaryota</taxon>
        <taxon>Metazoa</taxon>
        <taxon>Ecdysozoa</taxon>
        <taxon>Arthropoda</taxon>
        <taxon>Hexapoda</taxon>
        <taxon>Insecta</taxon>
        <taxon>Pterygota</taxon>
        <taxon>Palaeoptera</taxon>
        <taxon>Odonata</taxon>
        <taxon>Epiprocta</taxon>
        <taxon>Anisoptera</taxon>
        <taxon>Libelluloidea</taxon>
        <taxon>Libellulidae</taxon>
        <taxon>Ladona</taxon>
    </lineage>
</organism>
<sequence length="335" mass="39097">METRFGGDTQVKIPVQNISMPDISFSMQLPRDENFSIFIPFHRDMATRLIEVFMGMRNYDDFLSASVYCRGRVNPYMYVYALSVAILHRPETKNLRIPPLAEIFPGKYVDSSVLVKAREEANVFSQGTRVPIEISKDRTASDLEPEHRVAYFREDIGINLHHWHWHLVFPFSGPRDIVEKDRRGEIFFYMHQQIQARYNFERLCNKLGRVKRLHDFREPIPEAYFPKLDNMIASRNWAAREVDQLVFDIQDLERWRDRIIEAIQIGRVVNEKGESVELTEQGGIDVLGNMVEATILTINRNLYGDIHNLAHAALGICHDPDMRHLVSLFNSETYK</sequence>
<dbReference type="EMBL" id="KZ308437">
    <property type="protein sequence ID" value="KAG8229579.1"/>
    <property type="molecule type" value="Genomic_DNA"/>
</dbReference>
<keyword evidence="5" id="KW-0186">Copper</keyword>
<keyword evidence="4" id="KW-0560">Oxidoreductase</keyword>
<comment type="caution">
    <text evidence="9">The sequence shown here is derived from an EMBL/GenBank/DDBJ whole genome shotgun (WGS) entry which is preliminary data.</text>
</comment>
<keyword evidence="3" id="KW-0479">Metal-binding</keyword>
<accession>A0A8K0P3E9</accession>
<proteinExistence type="inferred from homology"/>
<dbReference type="Pfam" id="PF00372">
    <property type="entry name" value="Hemocyanin_M"/>
    <property type="match status" value="1"/>
</dbReference>
<dbReference type="SUPFAM" id="SSF48050">
    <property type="entry name" value="Hemocyanin, N-terminal domain"/>
    <property type="match status" value="1"/>
</dbReference>
<name>A0A8K0P3E9_LADFU</name>
<dbReference type="PRINTS" id="PR00187">
    <property type="entry name" value="HAEMOCYANIN"/>
</dbReference>
<reference evidence="9" key="1">
    <citation type="submission" date="2013-04" db="EMBL/GenBank/DDBJ databases">
        <authorList>
            <person name="Qu J."/>
            <person name="Murali S.C."/>
            <person name="Bandaranaike D."/>
            <person name="Bellair M."/>
            <person name="Blankenburg K."/>
            <person name="Chao H."/>
            <person name="Dinh H."/>
            <person name="Doddapaneni H."/>
            <person name="Downs B."/>
            <person name="Dugan-Rocha S."/>
            <person name="Elkadiri S."/>
            <person name="Gnanaolivu R.D."/>
            <person name="Hernandez B."/>
            <person name="Javaid M."/>
            <person name="Jayaseelan J.C."/>
            <person name="Lee S."/>
            <person name="Li M."/>
            <person name="Ming W."/>
            <person name="Munidasa M."/>
            <person name="Muniz J."/>
            <person name="Nguyen L."/>
            <person name="Ongeri F."/>
            <person name="Osuji N."/>
            <person name="Pu L.-L."/>
            <person name="Puazo M."/>
            <person name="Qu C."/>
            <person name="Quiroz J."/>
            <person name="Raj R."/>
            <person name="Weissenberger G."/>
            <person name="Xin Y."/>
            <person name="Zou X."/>
            <person name="Han Y."/>
            <person name="Richards S."/>
            <person name="Worley K."/>
            <person name="Muzny D."/>
            <person name="Gibbs R."/>
        </authorList>
    </citation>
    <scope>NUCLEOTIDE SEQUENCE</scope>
    <source>
        <strain evidence="9">Sampled in the wild</strain>
    </source>
</reference>
<keyword evidence="10" id="KW-1185">Reference proteome</keyword>
<dbReference type="AlphaFoldDB" id="A0A8K0P3E9"/>
<comment type="cofactor">
    <cofactor evidence="1">
        <name>Cu(2+)</name>
        <dbReference type="ChEBI" id="CHEBI:29036"/>
    </cofactor>
</comment>
<gene>
    <name evidence="9" type="ORF">J437_LFUL010170</name>
</gene>
<dbReference type="InterPro" id="IPR000896">
    <property type="entry name" value="Hemocyanin/hexamerin_mid_dom"/>
</dbReference>
<dbReference type="InterPro" id="IPR013788">
    <property type="entry name" value="Hemocyanin/hexamerin"/>
</dbReference>
<evidence type="ECO:0000313" key="10">
    <source>
        <dbReference type="Proteomes" id="UP000792457"/>
    </source>
</evidence>
<dbReference type="InterPro" id="IPR008922">
    <property type="entry name" value="Di-copper_centre_dom_sf"/>
</dbReference>
<dbReference type="PROSITE" id="PS00209">
    <property type="entry name" value="HEMOCYANIN_1"/>
    <property type="match status" value="1"/>
</dbReference>
<evidence type="ECO:0000259" key="7">
    <source>
        <dbReference type="Pfam" id="PF00372"/>
    </source>
</evidence>
<dbReference type="PANTHER" id="PTHR11511">
    <property type="entry name" value="LARVAL STORAGE PROTEIN/PHENOLOXIDASE"/>
    <property type="match status" value="1"/>
</dbReference>
<evidence type="ECO:0000256" key="3">
    <source>
        <dbReference type="ARBA" id="ARBA00022723"/>
    </source>
</evidence>
<dbReference type="InterPro" id="IPR005204">
    <property type="entry name" value="Hemocyanin_N"/>
</dbReference>
<dbReference type="GO" id="GO:0006582">
    <property type="term" value="P:melanin metabolic process"/>
    <property type="evidence" value="ECO:0007669"/>
    <property type="project" value="UniProtKB-ARBA"/>
</dbReference>
<evidence type="ECO:0000259" key="8">
    <source>
        <dbReference type="Pfam" id="PF03722"/>
    </source>
</evidence>
<feature type="domain" description="Hemocyanin middle" evidence="7">
    <location>
        <begin position="99"/>
        <end position="326"/>
    </location>
</feature>